<proteinExistence type="inferred from homology"/>
<keyword evidence="4 8" id="KW-0732">Signal</keyword>
<organism evidence="10 11">
    <name type="scientific">Pycnococcus provasolii</name>
    <dbReference type="NCBI Taxonomy" id="41880"/>
    <lineage>
        <taxon>Eukaryota</taxon>
        <taxon>Viridiplantae</taxon>
        <taxon>Chlorophyta</taxon>
        <taxon>Pseudoscourfieldiophyceae</taxon>
        <taxon>Pseudoscourfieldiales</taxon>
        <taxon>Pycnococcaceae</taxon>
        <taxon>Pycnococcus</taxon>
    </lineage>
</organism>
<feature type="chain" id="PRO_5032790479" description="Alpha-galactosidase" evidence="8">
    <location>
        <begin position="28"/>
        <end position="458"/>
    </location>
</feature>
<comment type="similarity">
    <text evidence="2 7">Belongs to the glycosyl hydrolase 27 family.</text>
</comment>
<reference evidence="10" key="1">
    <citation type="submission" date="2020-10" db="EMBL/GenBank/DDBJ databases">
        <title>Unveiling of a novel bifunctional photoreceptor, Dualchrome1, isolated from a cosmopolitan green alga.</title>
        <authorList>
            <person name="Suzuki S."/>
            <person name="Kawachi M."/>
        </authorList>
    </citation>
    <scope>NUCLEOTIDE SEQUENCE</scope>
    <source>
        <strain evidence="10">NIES 2893</strain>
    </source>
</reference>
<dbReference type="PRINTS" id="PR00740">
    <property type="entry name" value="GLHYDRLASE27"/>
</dbReference>
<dbReference type="InterPro" id="IPR013785">
    <property type="entry name" value="Aldolase_TIM"/>
</dbReference>
<keyword evidence="6 7" id="KW-0326">Glycosidase</keyword>
<keyword evidence="11" id="KW-1185">Reference proteome</keyword>
<dbReference type="Pfam" id="PF16499">
    <property type="entry name" value="Melibiase_2"/>
    <property type="match status" value="1"/>
</dbReference>
<accession>A0A830H4V0</accession>
<protein>
    <recommendedName>
        <fullName evidence="3 7">Alpha-galactosidase</fullName>
        <ecNumber evidence="3 7">3.2.1.22</ecNumber>
    </recommendedName>
    <alternativeName>
        <fullName evidence="7">Melibiase</fullName>
    </alternativeName>
</protein>
<evidence type="ECO:0000256" key="5">
    <source>
        <dbReference type="ARBA" id="ARBA00022801"/>
    </source>
</evidence>
<dbReference type="PANTHER" id="PTHR11452">
    <property type="entry name" value="ALPHA-GALACTOSIDASE/ALPHA-N-ACETYLGALACTOSAMINIDASE"/>
    <property type="match status" value="1"/>
</dbReference>
<dbReference type="Gene3D" id="3.20.20.70">
    <property type="entry name" value="Aldolase class I"/>
    <property type="match status" value="1"/>
</dbReference>
<dbReference type="SUPFAM" id="SSF51445">
    <property type="entry name" value="(Trans)glycosidases"/>
    <property type="match status" value="1"/>
</dbReference>
<dbReference type="InterPro" id="IPR041233">
    <property type="entry name" value="Melibiase_C"/>
</dbReference>
<dbReference type="AlphaFoldDB" id="A0A830H4V0"/>
<dbReference type="InterPro" id="IPR013780">
    <property type="entry name" value="Glyco_hydro_b"/>
</dbReference>
<dbReference type="Proteomes" id="UP000660262">
    <property type="component" value="Unassembled WGS sequence"/>
</dbReference>
<evidence type="ECO:0000256" key="1">
    <source>
        <dbReference type="ARBA" id="ARBA00001255"/>
    </source>
</evidence>
<gene>
    <name evidence="10" type="ORF">PPROV_000082000</name>
</gene>
<dbReference type="Gene3D" id="2.60.40.1180">
    <property type="entry name" value="Golgi alpha-mannosidase II"/>
    <property type="match status" value="1"/>
</dbReference>
<evidence type="ECO:0000256" key="6">
    <source>
        <dbReference type="ARBA" id="ARBA00023295"/>
    </source>
</evidence>
<evidence type="ECO:0000256" key="7">
    <source>
        <dbReference type="RuleBase" id="RU361168"/>
    </source>
</evidence>
<evidence type="ECO:0000256" key="4">
    <source>
        <dbReference type="ARBA" id="ARBA00022729"/>
    </source>
</evidence>
<dbReference type="InterPro" id="IPR017853">
    <property type="entry name" value="GH"/>
</dbReference>
<feature type="signal peptide" evidence="8">
    <location>
        <begin position="1"/>
        <end position="27"/>
    </location>
</feature>
<dbReference type="OrthoDB" id="5795902at2759"/>
<evidence type="ECO:0000313" key="10">
    <source>
        <dbReference type="EMBL" id="GHP02064.1"/>
    </source>
</evidence>
<comment type="caution">
    <text evidence="10">The sequence shown here is derived from an EMBL/GenBank/DDBJ whole genome shotgun (WGS) entry which is preliminary data.</text>
</comment>
<keyword evidence="5 7" id="KW-0378">Hydrolase</keyword>
<dbReference type="EMBL" id="BNJQ01000002">
    <property type="protein sequence ID" value="GHP02064.1"/>
    <property type="molecule type" value="Genomic_DNA"/>
</dbReference>
<evidence type="ECO:0000313" key="11">
    <source>
        <dbReference type="Proteomes" id="UP000660262"/>
    </source>
</evidence>
<evidence type="ECO:0000256" key="3">
    <source>
        <dbReference type="ARBA" id="ARBA00012755"/>
    </source>
</evidence>
<dbReference type="CDD" id="cd14792">
    <property type="entry name" value="GH27"/>
    <property type="match status" value="1"/>
</dbReference>
<dbReference type="EC" id="3.2.1.22" evidence="3 7"/>
<dbReference type="InterPro" id="IPR002241">
    <property type="entry name" value="Glyco_hydro_27"/>
</dbReference>
<evidence type="ECO:0000256" key="2">
    <source>
        <dbReference type="ARBA" id="ARBA00009743"/>
    </source>
</evidence>
<name>A0A830H4V0_9CHLO</name>
<sequence length="458" mass="49044">MLAHVFSAHHAAFLGLVGSLLLSCALALPNGLGVTPPMGYNTWNDFRCNDISASNVKKVADAMAANGLARAGYRYLNIDDCWAVRREPETMRIVADPAAFPEGIKPVADYVHGKGLLFGIYTDRGNATCAGRPGSRGFEGLDAATYASWGVDYLKEDSCWADSGHQDVAFADYARMRDALNATGRPIYFSLCGWYPWYSSVGNTLGNSWRIWGDVNGWGSVYTAAQVNAKLFPNAGPGGWNDPDMLVGSSPHAAVYNSPEQSRTQFSLWAAMSAPLLIGSNVLNMSTWDLETYTNAEMIAVNQDALGKQAAIVHDTCPKLKLSSIKPRHSVDFNPKRPSDELDADVPECEQVWAKPMSDGSVVLVLVNWNGSARNVTCASSCLRSAGIDASHVLAYDLWEHRKLGVFSSVVAQLGANGASASIRVKAASSSSSSASSSLASLRQNRRAAAGMDTVSLS</sequence>
<dbReference type="GO" id="GO:0005975">
    <property type="term" value="P:carbohydrate metabolic process"/>
    <property type="evidence" value="ECO:0007669"/>
    <property type="project" value="InterPro"/>
</dbReference>
<keyword evidence="7" id="KW-1015">Disulfide bond</keyword>
<evidence type="ECO:0000259" key="9">
    <source>
        <dbReference type="Pfam" id="PF17801"/>
    </source>
</evidence>
<feature type="domain" description="Alpha galactosidase C-terminal" evidence="9">
    <location>
        <begin position="351"/>
        <end position="418"/>
    </location>
</feature>
<dbReference type="GO" id="GO:0004557">
    <property type="term" value="F:alpha-galactosidase activity"/>
    <property type="evidence" value="ECO:0007669"/>
    <property type="project" value="UniProtKB-EC"/>
</dbReference>
<dbReference type="SUPFAM" id="SSF51011">
    <property type="entry name" value="Glycosyl hydrolase domain"/>
    <property type="match status" value="1"/>
</dbReference>
<dbReference type="PANTHER" id="PTHR11452:SF75">
    <property type="entry name" value="ALPHA-GALACTOSIDASE MEL1"/>
    <property type="match status" value="1"/>
</dbReference>
<evidence type="ECO:0000256" key="8">
    <source>
        <dbReference type="SAM" id="SignalP"/>
    </source>
</evidence>
<dbReference type="Pfam" id="PF17801">
    <property type="entry name" value="Melibiase_C"/>
    <property type="match status" value="1"/>
</dbReference>
<comment type="catalytic activity">
    <reaction evidence="1 7">
        <text>Hydrolysis of terminal, non-reducing alpha-D-galactose residues in alpha-D-galactosides, including galactose oligosaccharides, galactomannans and galactolipids.</text>
        <dbReference type="EC" id="3.2.1.22"/>
    </reaction>
</comment>